<reference evidence="1" key="1">
    <citation type="submission" date="2020-05" db="EMBL/GenBank/DDBJ databases">
        <title>Large-scale comparative analyses of tick genomes elucidate their genetic diversity and vector capacities.</title>
        <authorList>
            <person name="Jia N."/>
            <person name="Wang J."/>
            <person name="Shi W."/>
            <person name="Du L."/>
            <person name="Sun Y."/>
            <person name="Zhan W."/>
            <person name="Jiang J."/>
            <person name="Wang Q."/>
            <person name="Zhang B."/>
            <person name="Ji P."/>
            <person name="Sakyi L.B."/>
            <person name="Cui X."/>
            <person name="Yuan T."/>
            <person name="Jiang B."/>
            <person name="Yang W."/>
            <person name="Lam T.T.-Y."/>
            <person name="Chang Q."/>
            <person name="Ding S."/>
            <person name="Wang X."/>
            <person name="Zhu J."/>
            <person name="Ruan X."/>
            <person name="Zhao L."/>
            <person name="Wei J."/>
            <person name="Que T."/>
            <person name="Du C."/>
            <person name="Cheng J."/>
            <person name="Dai P."/>
            <person name="Han X."/>
            <person name="Huang E."/>
            <person name="Gao Y."/>
            <person name="Liu J."/>
            <person name="Shao H."/>
            <person name="Ye R."/>
            <person name="Li L."/>
            <person name="Wei W."/>
            <person name="Wang X."/>
            <person name="Wang C."/>
            <person name="Yang T."/>
            <person name="Huo Q."/>
            <person name="Li W."/>
            <person name="Guo W."/>
            <person name="Chen H."/>
            <person name="Zhou L."/>
            <person name="Ni X."/>
            <person name="Tian J."/>
            <person name="Zhou Y."/>
            <person name="Sheng Y."/>
            <person name="Liu T."/>
            <person name="Pan Y."/>
            <person name="Xia L."/>
            <person name="Li J."/>
            <person name="Zhao F."/>
            <person name="Cao W."/>
        </authorList>
    </citation>
    <scope>NUCLEOTIDE SEQUENCE</scope>
    <source>
        <strain evidence="1">Dsil-2018</strain>
    </source>
</reference>
<gene>
    <name evidence="1" type="ORF">HPB49_011647</name>
</gene>
<name>A0ACB8D5C3_DERSI</name>
<proteinExistence type="predicted"/>
<dbReference type="Proteomes" id="UP000821865">
    <property type="component" value="Chromosome 3"/>
</dbReference>
<dbReference type="EMBL" id="CM023472">
    <property type="protein sequence ID" value="KAH7959533.1"/>
    <property type="molecule type" value="Genomic_DNA"/>
</dbReference>
<keyword evidence="2" id="KW-1185">Reference proteome</keyword>
<sequence>MVPNNDAPDEKRSKKRRRSRRHSVSSSGSVSSRSSSSSGKSEVTRRRPSRTDLEKDPKGSAIAALELDLPVATTTALQPVEVISSRDKGLLKRRLSFVADFQRKSSDTSEPQQQPASANIGLTQPGVATPTVPMTGRPAENNGLPPQKAAVQECHQVPQQECEIAMAAESTEYAASGPNTLQTLSATSIKERAEGSPTPSQGQPEPSDGRKFSSAYDTQQSSHHASISHHHASLTSFLQELNTISKQHLEAQRIRSDGRKSSYCDSDHARRSSQVVLSAGGASIKVQHVTLMVLLMVIVTAVTIVIVFLLARDTKSPPSPPFCKTEDCLLHSWRLSYGLNRHLDPCHNFSAYVCSAWSPPEGYLEHSNSAMDDVRKSWFPQFYNVLSEGTKTISVGRKPLAMYASCMGNRSQYGSNLDIFWKFLNECRLSWPEEPAPSDTSALDVLMTLVFKWQVPLFFQVRAVRLSTPNWRFILEPGPLIPLLYQHHLTVKSTGGYAKYWATFFYILNRNYSKYGVDTKLVDTVVDMEGDVFRKLLNAMRLPVIQPALVRIARIGLHTPPLASMLWLRAFRQTELEPEVDPNDQVFISDVEFFETMATLMSSYKDTQLLSLIAWSCVQLLAPAVDIQLLENRYDQGITIYRPYFCERFVETAYRLLVIALSSVSRFSREQRAAVEAGFDSLVMAAADVANATQWLDVESRQLAVEKLSSTRLKLWPPDRFLENDVLERMYADFPSAELSFAEYWVKSSRCAAKAHGPHADIDVFSYALNYALPYVLYDASSGTVKVAVGAVTPPLYYSAGTDAMFYGGLGFSMALKLVASMDRQGLRWHPNGTFSDLFFSSAKAFEDRDGCLEALHGHSAIGGDNTQSITGTSASVFPEIPALEVAYAAYRRAVRDRGDEGLQGIAGGFSGDQVFFMTLCYMTCTRPDVMGPHTVDCNKAVRNSEAFARAFHCPSESQMNPKRKCNFFG</sequence>
<evidence type="ECO:0000313" key="1">
    <source>
        <dbReference type="EMBL" id="KAH7959533.1"/>
    </source>
</evidence>
<evidence type="ECO:0000313" key="2">
    <source>
        <dbReference type="Proteomes" id="UP000821865"/>
    </source>
</evidence>
<comment type="caution">
    <text evidence="1">The sequence shown here is derived from an EMBL/GenBank/DDBJ whole genome shotgun (WGS) entry which is preliminary data.</text>
</comment>
<protein>
    <submittedName>
        <fullName evidence="1">Uncharacterized protein</fullName>
    </submittedName>
</protein>
<organism evidence="1 2">
    <name type="scientific">Dermacentor silvarum</name>
    <name type="common">Tick</name>
    <dbReference type="NCBI Taxonomy" id="543639"/>
    <lineage>
        <taxon>Eukaryota</taxon>
        <taxon>Metazoa</taxon>
        <taxon>Ecdysozoa</taxon>
        <taxon>Arthropoda</taxon>
        <taxon>Chelicerata</taxon>
        <taxon>Arachnida</taxon>
        <taxon>Acari</taxon>
        <taxon>Parasitiformes</taxon>
        <taxon>Ixodida</taxon>
        <taxon>Ixodoidea</taxon>
        <taxon>Ixodidae</taxon>
        <taxon>Rhipicephalinae</taxon>
        <taxon>Dermacentor</taxon>
    </lineage>
</organism>
<accession>A0ACB8D5C3</accession>